<dbReference type="RefSeq" id="WP_248393133.1">
    <property type="nucleotide sequence ID" value="NZ_CP096203.1"/>
</dbReference>
<accession>A0ABY4K677</accession>
<dbReference type="Gene3D" id="2.130.10.130">
    <property type="entry name" value="Integrin alpha, N-terminal"/>
    <property type="match status" value="3"/>
</dbReference>
<dbReference type="PANTHER" id="PTHR46580:SF4">
    <property type="entry name" value="ATP_GTP-BINDING PROTEIN"/>
    <property type="match status" value="1"/>
</dbReference>
<dbReference type="InterPro" id="IPR013517">
    <property type="entry name" value="FG-GAP"/>
</dbReference>
<dbReference type="Proteomes" id="UP000830552">
    <property type="component" value="Chromosome"/>
</dbReference>
<evidence type="ECO:0000313" key="4">
    <source>
        <dbReference type="Proteomes" id="UP000830552"/>
    </source>
</evidence>
<dbReference type="InterPro" id="IPR026444">
    <property type="entry name" value="Secre_tail"/>
</dbReference>
<dbReference type="InterPro" id="IPR028994">
    <property type="entry name" value="Integrin_alpha_N"/>
</dbReference>
<evidence type="ECO:0000256" key="1">
    <source>
        <dbReference type="ARBA" id="ARBA00022729"/>
    </source>
</evidence>
<keyword evidence="4" id="KW-1185">Reference proteome</keyword>
<dbReference type="NCBIfam" id="TIGR04183">
    <property type="entry name" value="Por_Secre_tail"/>
    <property type="match status" value="1"/>
</dbReference>
<dbReference type="Pfam" id="PF13517">
    <property type="entry name" value="FG-GAP_3"/>
    <property type="match status" value="3"/>
</dbReference>
<protein>
    <submittedName>
        <fullName evidence="3">T9SS type A sorting domain-containing protein</fullName>
    </submittedName>
</protein>
<dbReference type="SUPFAM" id="SSF69318">
    <property type="entry name" value="Integrin alpha N-terminal domain"/>
    <property type="match status" value="1"/>
</dbReference>
<keyword evidence="1" id="KW-0732">Signal</keyword>
<name>A0ABY4K677_9FLAO</name>
<dbReference type="Pfam" id="PF18962">
    <property type="entry name" value="Por_Secre_tail"/>
    <property type="match status" value="1"/>
</dbReference>
<dbReference type="EMBL" id="CP096203">
    <property type="protein sequence ID" value="UPQ76296.1"/>
    <property type="molecule type" value="Genomic_DNA"/>
</dbReference>
<sequence length="470" mass="51972">MNKKYYLIILLLFFNNAFSQISFLPYENKWTESWPEVVKIGDVNNDGLNDVVLGLQNYGSSINNHSILVYLQNVNGTLDAPVRYPYASDFKNIGSIDIGDLNQDGKNDIIVGIKSPSSFYGIFYQNASGTLDPIITFPMSETNERVRIADMNRDGRNDIVLSNWQNIQVLYQQNTPGTFQTFTIPKPANAYFHPAPMVEIADMNNDASNDLVIHIPNLHAVYTYFSVGNTLNPNPVVFDTGQTYDGMTLGDINNDTKKDLILCKGSNGNSKIRILHQVSGSALYADQGEIPAYELPDAVKIADLNNDGKNEIIAAHGGWSKVTVYSQNTSGNYANGYQSFPVAYATSYNEDGVAVGDINNDGKKDIVIADYNVGLDILYNISAVLANEEVEKKYSLAIYPNPATDYISIKGVSVFDRYNIYDMSGRMITSGNLNGKDIDIRNLSAGKYILALHASRNANAKQVMTPFIKK</sequence>
<organism evidence="3 4">
    <name type="scientific">Chryseobacterium nepalense</name>
    <dbReference type="NCBI Taxonomy" id="1854498"/>
    <lineage>
        <taxon>Bacteria</taxon>
        <taxon>Pseudomonadati</taxon>
        <taxon>Bacteroidota</taxon>
        <taxon>Flavobacteriia</taxon>
        <taxon>Flavobacteriales</taxon>
        <taxon>Weeksellaceae</taxon>
        <taxon>Chryseobacterium group</taxon>
        <taxon>Chryseobacterium</taxon>
    </lineage>
</organism>
<dbReference type="PANTHER" id="PTHR46580">
    <property type="entry name" value="SENSOR KINASE-RELATED"/>
    <property type="match status" value="1"/>
</dbReference>
<proteinExistence type="predicted"/>
<feature type="domain" description="Secretion system C-terminal sorting" evidence="2">
    <location>
        <begin position="398"/>
        <end position="462"/>
    </location>
</feature>
<evidence type="ECO:0000259" key="2">
    <source>
        <dbReference type="Pfam" id="PF18962"/>
    </source>
</evidence>
<gene>
    <name evidence="3" type="ORF">M0D58_01825</name>
</gene>
<evidence type="ECO:0000313" key="3">
    <source>
        <dbReference type="EMBL" id="UPQ76296.1"/>
    </source>
</evidence>
<reference evidence="3" key="1">
    <citation type="submission" date="2022-04" db="EMBL/GenBank/DDBJ databases">
        <title>Evolutionary, genomic, and biogeographic characterization of Chryseobacterium nepalense represented by a plastic-degrading bacterium AC3.</title>
        <authorList>
            <person name="Yin Z."/>
            <person name="Liu X."/>
            <person name="Wang D."/>
            <person name="Xie Z."/>
        </authorList>
    </citation>
    <scope>NUCLEOTIDE SEQUENCE</scope>
    <source>
        <strain evidence="3">AC3</strain>
    </source>
</reference>